<protein>
    <submittedName>
        <fullName evidence="2">27664_t:CDS:1</fullName>
    </submittedName>
</protein>
<name>A0A9N9CVW0_9GLOM</name>
<keyword evidence="1" id="KW-1133">Transmembrane helix</keyword>
<gene>
    <name evidence="2" type="ORF">DERYTH_LOCUS8408</name>
</gene>
<feature type="transmembrane region" description="Helical" evidence="1">
    <location>
        <begin position="128"/>
        <end position="150"/>
    </location>
</feature>
<reference evidence="2" key="1">
    <citation type="submission" date="2021-06" db="EMBL/GenBank/DDBJ databases">
        <authorList>
            <person name="Kallberg Y."/>
            <person name="Tangrot J."/>
            <person name="Rosling A."/>
        </authorList>
    </citation>
    <scope>NUCLEOTIDE SEQUENCE</scope>
    <source>
        <strain evidence="2">MA453B</strain>
    </source>
</reference>
<organism evidence="2 3">
    <name type="scientific">Dentiscutata erythropus</name>
    <dbReference type="NCBI Taxonomy" id="1348616"/>
    <lineage>
        <taxon>Eukaryota</taxon>
        <taxon>Fungi</taxon>
        <taxon>Fungi incertae sedis</taxon>
        <taxon>Mucoromycota</taxon>
        <taxon>Glomeromycotina</taxon>
        <taxon>Glomeromycetes</taxon>
        <taxon>Diversisporales</taxon>
        <taxon>Gigasporaceae</taxon>
        <taxon>Dentiscutata</taxon>
    </lineage>
</organism>
<keyword evidence="1" id="KW-0812">Transmembrane</keyword>
<dbReference type="AlphaFoldDB" id="A0A9N9CVW0"/>
<proteinExistence type="predicted"/>
<keyword evidence="1" id="KW-0472">Membrane</keyword>
<keyword evidence="3" id="KW-1185">Reference proteome</keyword>
<feature type="transmembrane region" description="Helical" evidence="1">
    <location>
        <begin position="80"/>
        <end position="113"/>
    </location>
</feature>
<dbReference type="OrthoDB" id="2428135at2759"/>
<comment type="caution">
    <text evidence="2">The sequence shown here is derived from an EMBL/GenBank/DDBJ whole genome shotgun (WGS) entry which is preliminary data.</text>
</comment>
<sequence>MEIKSGHITSSISKSNVKLHEETNGIVYGTEGMFCYSISRAKEISKRLFECTPQRFQTYATLWCKKAMQYYIIRCYIKTFICFFAVPLSIFLAWCICLCVGSALTLIACWIISNIVSIGFSLIVVSPFFWFSLFGAGVVTFLVTMCNIAIQGGKTIYRMVRTPYGGDDSCDKSVKD</sequence>
<dbReference type="EMBL" id="CAJVPY010004339">
    <property type="protein sequence ID" value="CAG8616383.1"/>
    <property type="molecule type" value="Genomic_DNA"/>
</dbReference>
<evidence type="ECO:0000313" key="2">
    <source>
        <dbReference type="EMBL" id="CAG8616383.1"/>
    </source>
</evidence>
<evidence type="ECO:0000256" key="1">
    <source>
        <dbReference type="SAM" id="Phobius"/>
    </source>
</evidence>
<evidence type="ECO:0000313" key="3">
    <source>
        <dbReference type="Proteomes" id="UP000789405"/>
    </source>
</evidence>
<accession>A0A9N9CVW0</accession>
<dbReference type="Proteomes" id="UP000789405">
    <property type="component" value="Unassembled WGS sequence"/>
</dbReference>